<evidence type="ECO:0000256" key="2">
    <source>
        <dbReference type="SAM" id="MobiDB-lite"/>
    </source>
</evidence>
<name>A0A9P6J9U1_MORAP</name>
<keyword evidence="1" id="KW-0175">Coiled coil</keyword>
<feature type="compositionally biased region" description="Polar residues" evidence="2">
    <location>
        <begin position="535"/>
        <end position="548"/>
    </location>
</feature>
<sequence>MGKSAATRATRSTRQSSTAVEVVVPIQLDSSAALQDTRTLQQLRDELEELSEAKERADHRATQLEERTQYLEANARLSASMASKENMDLKEKARKLEIELSTVVDERDLLAQEIVGDSAVLDEARLMSSQLKEAWLRISTMRQAQEEHVQKLYKAQESNAKLVEDLAKANDATSAAKTALNDQKTRWETEKADFLAEIDSLKTKLVSSTKDGGKQVLDWEQDRTRLRDSLKNERASWDKEKRGLLDQIASLKVKATSLSLQKTAPPEWTLEKHQLVDQCTTLQSRVAALESDRSSTSGPSGPVVKKLELEKMKLEKKVDALKAKLVEKPGRRPAAPKKPASRPIADDDAMDTDTEEKRDAPPAPPPRRERAKRATTTKPVRYHVESTSDEDSEDGSEDDEDEDDDEDNNSESGEDEEMQDAAHNTKEGSGTEPAAGSPSKPASTSASELMNSGGHGQEPAQEKGASSGSPVRPSAKKSSAAKAHLSEEDSDSDFEPELIKNRGRGAVKRAASPAATEPNAKKVSAPTANKKRPNPTEQATASVTSPVISSAPMDSVASPNTPSEATSGTPSEATTAPNTAAEKDIPPATTTTATVSAASTTAVTVSADKVKKKRKLLTGKGLQELGDILNGPGSELSSAPGTGLHFGANKARSQGSGSGSLLNGTKPSQPKLQALNAIKMAFALPKARNSSPSGDME</sequence>
<dbReference type="AlphaFoldDB" id="A0A9P6J9U1"/>
<organism evidence="3 4">
    <name type="scientific">Mortierella alpina</name>
    <name type="common">Oleaginous fungus</name>
    <name type="synonym">Mortierella renispora</name>
    <dbReference type="NCBI Taxonomy" id="64518"/>
    <lineage>
        <taxon>Eukaryota</taxon>
        <taxon>Fungi</taxon>
        <taxon>Fungi incertae sedis</taxon>
        <taxon>Mucoromycota</taxon>
        <taxon>Mortierellomycotina</taxon>
        <taxon>Mortierellomycetes</taxon>
        <taxon>Mortierellales</taxon>
        <taxon>Mortierellaceae</taxon>
        <taxon>Mortierella</taxon>
    </lineage>
</organism>
<dbReference type="OrthoDB" id="2401308at2759"/>
<feature type="coiled-coil region" evidence="1">
    <location>
        <begin position="33"/>
        <end position="113"/>
    </location>
</feature>
<feature type="region of interest" description="Disordered" evidence="2">
    <location>
        <begin position="288"/>
        <end position="308"/>
    </location>
</feature>
<evidence type="ECO:0000313" key="3">
    <source>
        <dbReference type="EMBL" id="KAF9965336.1"/>
    </source>
</evidence>
<feature type="region of interest" description="Disordered" evidence="2">
    <location>
        <begin position="323"/>
        <end position="602"/>
    </location>
</feature>
<feature type="compositionally biased region" description="Acidic residues" evidence="2">
    <location>
        <begin position="387"/>
        <end position="419"/>
    </location>
</feature>
<keyword evidence="4" id="KW-1185">Reference proteome</keyword>
<dbReference type="Proteomes" id="UP000738359">
    <property type="component" value="Unassembled WGS sequence"/>
</dbReference>
<feature type="compositionally biased region" description="Low complexity" evidence="2">
    <location>
        <begin position="653"/>
        <end position="664"/>
    </location>
</feature>
<accession>A0A9P6J9U1</accession>
<feature type="compositionally biased region" description="Polar residues" evidence="2">
    <location>
        <begin position="557"/>
        <end position="578"/>
    </location>
</feature>
<dbReference type="EMBL" id="JAAAHY010000264">
    <property type="protein sequence ID" value="KAF9965336.1"/>
    <property type="molecule type" value="Genomic_DNA"/>
</dbReference>
<protein>
    <submittedName>
        <fullName evidence="3">Uncharacterized protein</fullName>
    </submittedName>
</protein>
<feature type="region of interest" description="Disordered" evidence="2">
    <location>
        <begin position="633"/>
        <end position="671"/>
    </location>
</feature>
<feature type="compositionally biased region" description="Low complexity" evidence="2">
    <location>
        <begin position="588"/>
        <end position="602"/>
    </location>
</feature>
<feature type="compositionally biased region" description="Polar residues" evidence="2">
    <location>
        <begin position="440"/>
        <end position="450"/>
    </location>
</feature>
<proteinExistence type="predicted"/>
<comment type="caution">
    <text evidence="3">The sequence shown here is derived from an EMBL/GenBank/DDBJ whole genome shotgun (WGS) entry which is preliminary data.</text>
</comment>
<evidence type="ECO:0000313" key="4">
    <source>
        <dbReference type="Proteomes" id="UP000738359"/>
    </source>
</evidence>
<reference evidence="3" key="1">
    <citation type="journal article" date="2020" name="Fungal Divers.">
        <title>Resolving the Mortierellaceae phylogeny through synthesis of multi-gene phylogenetics and phylogenomics.</title>
        <authorList>
            <person name="Vandepol N."/>
            <person name="Liber J."/>
            <person name="Desiro A."/>
            <person name="Na H."/>
            <person name="Kennedy M."/>
            <person name="Barry K."/>
            <person name="Grigoriev I.V."/>
            <person name="Miller A.N."/>
            <person name="O'Donnell K."/>
            <person name="Stajich J.E."/>
            <person name="Bonito G."/>
        </authorList>
    </citation>
    <scope>NUCLEOTIDE SEQUENCE</scope>
    <source>
        <strain evidence="3">CK1249</strain>
    </source>
</reference>
<gene>
    <name evidence="3" type="ORF">BGZ70_005026</name>
</gene>
<evidence type="ECO:0000256" key="1">
    <source>
        <dbReference type="SAM" id="Coils"/>
    </source>
</evidence>